<dbReference type="InterPro" id="IPR009061">
    <property type="entry name" value="DNA-bd_dom_put_sf"/>
</dbReference>
<accession>A0ABN0YUI1</accession>
<sequence>MNQPSCTDQPSFTGQPSFTDRPPRRNKPPRHRLVPTNVAALAAGVTEATIRKWVSRGKITRYGTPGRSEFDIEELTEIALQRRH</sequence>
<evidence type="ECO:0008006" key="4">
    <source>
        <dbReference type="Google" id="ProtNLM"/>
    </source>
</evidence>
<organism evidence="2 3">
    <name type="scientific">Streptomyces luteireticuli</name>
    <dbReference type="NCBI Taxonomy" id="173858"/>
    <lineage>
        <taxon>Bacteria</taxon>
        <taxon>Bacillati</taxon>
        <taxon>Actinomycetota</taxon>
        <taxon>Actinomycetes</taxon>
        <taxon>Kitasatosporales</taxon>
        <taxon>Streptomycetaceae</taxon>
        <taxon>Streptomyces</taxon>
    </lineage>
</organism>
<evidence type="ECO:0000256" key="1">
    <source>
        <dbReference type="SAM" id="MobiDB-lite"/>
    </source>
</evidence>
<reference evidence="2 3" key="1">
    <citation type="journal article" date="2019" name="Int. J. Syst. Evol. Microbiol.">
        <title>The Global Catalogue of Microorganisms (GCM) 10K type strain sequencing project: providing services to taxonomists for standard genome sequencing and annotation.</title>
        <authorList>
            <consortium name="The Broad Institute Genomics Platform"/>
            <consortium name="The Broad Institute Genome Sequencing Center for Infectious Disease"/>
            <person name="Wu L."/>
            <person name="Ma J."/>
        </authorList>
    </citation>
    <scope>NUCLEOTIDE SEQUENCE [LARGE SCALE GENOMIC DNA]</scope>
    <source>
        <strain evidence="2 3">JCM 4788</strain>
    </source>
</reference>
<comment type="caution">
    <text evidence="2">The sequence shown here is derived from an EMBL/GenBank/DDBJ whole genome shotgun (WGS) entry which is preliminary data.</text>
</comment>
<dbReference type="EMBL" id="BAAABX010000041">
    <property type="protein sequence ID" value="GAA0410846.1"/>
    <property type="molecule type" value="Genomic_DNA"/>
</dbReference>
<dbReference type="SUPFAM" id="SSF46955">
    <property type="entry name" value="Putative DNA-binding domain"/>
    <property type="match status" value="1"/>
</dbReference>
<feature type="region of interest" description="Disordered" evidence="1">
    <location>
        <begin position="1"/>
        <end position="34"/>
    </location>
</feature>
<dbReference type="RefSeq" id="WP_344025191.1">
    <property type="nucleotide sequence ID" value="NZ_BAAABX010000041.1"/>
</dbReference>
<evidence type="ECO:0000313" key="3">
    <source>
        <dbReference type="Proteomes" id="UP001500879"/>
    </source>
</evidence>
<dbReference type="Proteomes" id="UP001500879">
    <property type="component" value="Unassembled WGS sequence"/>
</dbReference>
<name>A0ABN0YUI1_9ACTN</name>
<feature type="compositionally biased region" description="Polar residues" evidence="1">
    <location>
        <begin position="1"/>
        <end position="18"/>
    </location>
</feature>
<evidence type="ECO:0000313" key="2">
    <source>
        <dbReference type="EMBL" id="GAA0410846.1"/>
    </source>
</evidence>
<keyword evidence="3" id="KW-1185">Reference proteome</keyword>
<protein>
    <recommendedName>
        <fullName evidence="4">DNA-binding protein</fullName>
    </recommendedName>
</protein>
<proteinExistence type="predicted"/>
<feature type="compositionally biased region" description="Basic residues" evidence="1">
    <location>
        <begin position="24"/>
        <end position="33"/>
    </location>
</feature>
<gene>
    <name evidence="2" type="ORF">GCM10010357_34860</name>
</gene>